<feature type="compositionally biased region" description="Basic and acidic residues" evidence="2">
    <location>
        <begin position="694"/>
        <end position="710"/>
    </location>
</feature>
<gene>
    <name evidence="3" type="ORF">PLBR_LOCUS4014</name>
</gene>
<dbReference type="Proteomes" id="UP000290189">
    <property type="component" value="Unassembled WGS sequence"/>
</dbReference>
<evidence type="ECO:0000313" key="3">
    <source>
        <dbReference type="EMBL" id="SPQ96799.1"/>
    </source>
</evidence>
<evidence type="ECO:0000313" key="4">
    <source>
        <dbReference type="Proteomes" id="UP000290189"/>
    </source>
</evidence>
<geneLocation type="mitochondrion" evidence="3"/>
<feature type="region of interest" description="Disordered" evidence="2">
    <location>
        <begin position="690"/>
        <end position="710"/>
    </location>
</feature>
<keyword evidence="3" id="KW-0496">Mitochondrion</keyword>
<sequence>MARSKKSRTAANYALESTTESELVRSRMMTLTDAHPSGDMALPATIAGATAPDGVVRPPSKTARVSRRRLRQNVEEILASTVFEKPAEKSSEPRDLTSYQEELAVVKKKLASALKSKTTLQAQTIRLEKEVQKQSKQFDTLLRNAVESNGGNVERSEILETLRLEKCRSTGLSAKVQSLEAERAALQKKVDSIQESIKFSNVRELKIQNKAYFNEARRLRALAQKMAAQERIIDKDINKRIKEKTDLLQSSMDEDRQQMLVAHNSLESTLNDLRHRATSLSILAEDEKSENAALKKALDAVNEHQKSSQALQLTFQAQMAELQASLERKQSDLERTQANVDLLQKKLDDLTGQLVDERKASAIHSETVAKLTATIDSMTLKSNADLEQLRVQMEGKDAVVELHRQEVARSSELQETIARLQGQLSAESGSATLVAERCEKLEAQIKDVDARLHHAKQELDRAMENETTLRQTIADLETKREFEAAQATARINALQADLDAARAALTSQLAAGNDTVAALTLEIEALKTQLDKAAADAAALKADQAAALEKASMALAQERESSDQRVADLQRQLEAAQATAAGERAALQRTFDAELAAERASAASRADNDKETAVKFEQERATLQAKFDSDLAAQKALLTEQFDRDLTAARNESSGLSQKQGEEALQESLTLQKRLQTVKDALQEQVGHLQTQLEDGKAQRARDAQASDEQRQLMTAQIAEHANAIADLKSQLSKESASVAAKEAELLTYVKFAKADSEQIQDLKAQLESSQNEVARLRARNQFRRCRLSNNDRFRTTPNALLNGSRRNRLHYLSKNNRISRPLGLRLQLFSITSRNRVHNLSKNNHISHPLGMTLQLFSIVSRNRFHNLCKRSRSNLLHSLTFQFPITSRRRKLWRNSHNSLPHSRRLPSSPSRFWRSRHRHRNVIHKSNLFRNRSSRRRRLTMSRSQTLMVIRRDRKRNKRCRWGNSSETTMLHLQKLSLTRDVSLSDNKPNQPFLSHRILSLFKSN</sequence>
<reference evidence="3 4" key="1">
    <citation type="submission" date="2018-03" db="EMBL/GenBank/DDBJ databases">
        <authorList>
            <person name="Fogelqvist J."/>
        </authorList>
    </citation>
    <scope>NUCLEOTIDE SEQUENCE [LARGE SCALE GENOMIC DNA]</scope>
</reference>
<proteinExistence type="predicted"/>
<dbReference type="AlphaFoldDB" id="A0A3P3Y9J0"/>
<accession>A0A3P3Y9J0</accession>
<protein>
    <submittedName>
        <fullName evidence="3">Uncharacterized protein</fullName>
    </submittedName>
</protein>
<evidence type="ECO:0000256" key="2">
    <source>
        <dbReference type="SAM" id="MobiDB-lite"/>
    </source>
</evidence>
<feature type="coiled-coil region" evidence="1">
    <location>
        <begin position="169"/>
        <end position="222"/>
    </location>
</feature>
<dbReference type="EMBL" id="OVEO01000006">
    <property type="protein sequence ID" value="SPQ96799.1"/>
    <property type="molecule type" value="Genomic_DNA"/>
</dbReference>
<evidence type="ECO:0000256" key="1">
    <source>
        <dbReference type="SAM" id="Coils"/>
    </source>
</evidence>
<name>A0A3P3Y9J0_PLABS</name>
<keyword evidence="1" id="KW-0175">Coiled coil</keyword>
<feature type="coiled-coil region" evidence="1">
    <location>
        <begin position="438"/>
        <end position="626"/>
    </location>
</feature>
<organism evidence="3 4">
    <name type="scientific">Plasmodiophora brassicae</name>
    <name type="common">Clubroot disease agent</name>
    <dbReference type="NCBI Taxonomy" id="37360"/>
    <lineage>
        <taxon>Eukaryota</taxon>
        <taxon>Sar</taxon>
        <taxon>Rhizaria</taxon>
        <taxon>Endomyxa</taxon>
        <taxon>Phytomyxea</taxon>
        <taxon>Plasmodiophorida</taxon>
        <taxon>Plasmodiophoridae</taxon>
        <taxon>Plasmodiophora</taxon>
    </lineage>
</organism>
<feature type="coiled-coil region" evidence="1">
    <location>
        <begin position="284"/>
        <end position="360"/>
    </location>
</feature>